<evidence type="ECO:0000256" key="1">
    <source>
        <dbReference type="SAM" id="MobiDB-lite"/>
    </source>
</evidence>
<feature type="compositionally biased region" description="Polar residues" evidence="1">
    <location>
        <begin position="132"/>
        <end position="141"/>
    </location>
</feature>
<dbReference type="Proteomes" id="UP000007875">
    <property type="component" value="Unassembled WGS sequence"/>
</dbReference>
<dbReference type="InParanoid" id="H2ZMM5"/>
<evidence type="ECO:0000313" key="2">
    <source>
        <dbReference type="Ensembl" id="ENSCSAVP00000018841.1"/>
    </source>
</evidence>
<sequence length="162" mass="17953">MKTSESTSLSEDILFLSSLYDIKFTENNEENCSNENDPLYFVIGFDEYSVQFCYSVSEDSLQAHVSMNDSQEGLEEMQQSVNQLVAVASIHWTKRVCSAIDQCKDYLQTMEDSVVQPTEDTCGHPGPAHASPQLTSSSQSVCPRGGKGKKPPMKTALDVINR</sequence>
<name>H2ZMM5_CIOSA</name>
<reference evidence="3" key="1">
    <citation type="submission" date="2003-08" db="EMBL/GenBank/DDBJ databases">
        <authorList>
            <person name="Birren B."/>
            <person name="Nusbaum C."/>
            <person name="Abebe A."/>
            <person name="Abouelleil A."/>
            <person name="Adekoya E."/>
            <person name="Ait-zahra M."/>
            <person name="Allen N."/>
            <person name="Allen T."/>
            <person name="An P."/>
            <person name="Anderson M."/>
            <person name="Anderson S."/>
            <person name="Arachchi H."/>
            <person name="Armbruster J."/>
            <person name="Bachantsang P."/>
            <person name="Baldwin J."/>
            <person name="Barry A."/>
            <person name="Bayul T."/>
            <person name="Blitshsteyn B."/>
            <person name="Bloom T."/>
            <person name="Blye J."/>
            <person name="Boguslavskiy L."/>
            <person name="Borowsky M."/>
            <person name="Boukhgalter B."/>
            <person name="Brunache A."/>
            <person name="Butler J."/>
            <person name="Calixte N."/>
            <person name="Calvo S."/>
            <person name="Camarata J."/>
            <person name="Campo K."/>
            <person name="Chang J."/>
            <person name="Cheshatsang Y."/>
            <person name="Citroen M."/>
            <person name="Collymore A."/>
            <person name="Considine T."/>
            <person name="Cook A."/>
            <person name="Cooke P."/>
            <person name="Corum B."/>
            <person name="Cuomo C."/>
            <person name="David R."/>
            <person name="Dawoe T."/>
            <person name="Degray S."/>
            <person name="Dodge S."/>
            <person name="Dooley K."/>
            <person name="Dorje P."/>
            <person name="Dorjee K."/>
            <person name="Dorris L."/>
            <person name="Duffey N."/>
            <person name="Dupes A."/>
            <person name="Elkins T."/>
            <person name="Engels R."/>
            <person name="Erickson J."/>
            <person name="Farina A."/>
            <person name="Faro S."/>
            <person name="Ferreira P."/>
            <person name="Fischer H."/>
            <person name="Fitzgerald M."/>
            <person name="Foley K."/>
            <person name="Gage D."/>
            <person name="Galagan J."/>
            <person name="Gearin G."/>
            <person name="Gnerre S."/>
            <person name="Gnirke A."/>
            <person name="Goyette A."/>
            <person name="Graham J."/>
            <person name="Grandbois E."/>
            <person name="Gyaltsen K."/>
            <person name="Hafez N."/>
            <person name="Hagopian D."/>
            <person name="Hagos B."/>
            <person name="Hall J."/>
            <person name="Hatcher B."/>
            <person name="Heller A."/>
            <person name="Higgins H."/>
            <person name="Honan T."/>
            <person name="Horn A."/>
            <person name="Houde N."/>
            <person name="Hughes L."/>
            <person name="Hulme W."/>
            <person name="Husby E."/>
            <person name="Iliev I."/>
            <person name="Jaffe D."/>
            <person name="Jones C."/>
            <person name="Kamal M."/>
            <person name="Kamat A."/>
            <person name="Kamvysselis M."/>
            <person name="Karlsson E."/>
            <person name="Kells C."/>
            <person name="Kieu A."/>
            <person name="Kisner P."/>
            <person name="Kodira C."/>
            <person name="Kulbokas E."/>
            <person name="Labutti K."/>
            <person name="Lama D."/>
            <person name="Landers T."/>
            <person name="Leger J."/>
            <person name="Levine S."/>
            <person name="Lewis D."/>
            <person name="Lewis T."/>
            <person name="Lindblad-toh K."/>
            <person name="Liu X."/>
            <person name="Lokyitsang T."/>
            <person name="Lokyitsang Y."/>
            <person name="Lucien O."/>
            <person name="Lui A."/>
            <person name="Ma L.J."/>
            <person name="Mabbitt R."/>
            <person name="Macdonald J."/>
            <person name="Maclean C."/>
            <person name="Major J."/>
            <person name="Manning J."/>
            <person name="Marabella R."/>
            <person name="Maru K."/>
            <person name="Matthews C."/>
            <person name="Mauceli E."/>
            <person name="Mccarthy M."/>
            <person name="Mcdonough S."/>
            <person name="Mcghee T."/>
            <person name="Meldrim J."/>
            <person name="Meneus L."/>
            <person name="Mesirov J."/>
            <person name="Mihalev A."/>
            <person name="Mihova T."/>
            <person name="Mikkelsen T."/>
            <person name="Mlenga V."/>
            <person name="Moru K."/>
            <person name="Mozes J."/>
            <person name="Mulrain L."/>
            <person name="Munson G."/>
            <person name="Naylor J."/>
            <person name="Newes C."/>
            <person name="Nguyen C."/>
            <person name="Nguyen N."/>
            <person name="Nguyen T."/>
            <person name="Nicol R."/>
            <person name="Nielsen C."/>
            <person name="Nizzari M."/>
            <person name="Norbu C."/>
            <person name="Norbu N."/>
            <person name="O'donnell P."/>
            <person name="Okoawo O."/>
            <person name="O'leary S."/>
            <person name="Omotosho B."/>
            <person name="O'neill K."/>
            <person name="Osman S."/>
            <person name="Parker S."/>
            <person name="Perrin D."/>
            <person name="Phunkhang P."/>
            <person name="Piqani B."/>
            <person name="Purcell S."/>
            <person name="Rachupka T."/>
            <person name="Ramasamy U."/>
            <person name="Rameau R."/>
            <person name="Ray V."/>
            <person name="Raymond C."/>
            <person name="Retta R."/>
            <person name="Richardson S."/>
            <person name="Rise C."/>
            <person name="Rodriguez J."/>
            <person name="Rogers J."/>
            <person name="Rogov P."/>
            <person name="Rutman M."/>
            <person name="Schupbach R."/>
            <person name="Seaman C."/>
            <person name="Settipalli S."/>
            <person name="Sharpe T."/>
            <person name="Sheridan J."/>
            <person name="Sherpa N."/>
            <person name="Shi J."/>
            <person name="Smirnov S."/>
            <person name="Smith C."/>
            <person name="Sougnez C."/>
            <person name="Spencer B."/>
            <person name="Stalker J."/>
            <person name="Stange-thomann N."/>
            <person name="Stavropoulos S."/>
            <person name="Stetson K."/>
            <person name="Stone C."/>
            <person name="Stone S."/>
            <person name="Stubbs M."/>
            <person name="Talamas J."/>
            <person name="Tchuinga P."/>
            <person name="Tenzing P."/>
            <person name="Tesfaye S."/>
            <person name="Theodore J."/>
            <person name="Thoulutsang Y."/>
            <person name="Topham K."/>
            <person name="Towey S."/>
            <person name="Tsamla T."/>
            <person name="Tsomo N."/>
            <person name="Vallee D."/>
            <person name="Vassiliev H."/>
            <person name="Venkataraman V."/>
            <person name="Vinson J."/>
            <person name="Vo A."/>
            <person name="Wade C."/>
            <person name="Wang S."/>
            <person name="Wangchuk T."/>
            <person name="Wangdi T."/>
            <person name="Whittaker C."/>
            <person name="Wilkinson J."/>
            <person name="Wu Y."/>
            <person name="Wyman D."/>
            <person name="Yadav S."/>
            <person name="Yang S."/>
            <person name="Yang X."/>
            <person name="Yeager S."/>
            <person name="Yee E."/>
            <person name="Young G."/>
            <person name="Zainoun J."/>
            <person name="Zembeck L."/>
            <person name="Zimmer A."/>
            <person name="Zody M."/>
            <person name="Lander E."/>
        </authorList>
    </citation>
    <scope>NUCLEOTIDE SEQUENCE [LARGE SCALE GENOMIC DNA]</scope>
</reference>
<evidence type="ECO:0000313" key="3">
    <source>
        <dbReference type="Proteomes" id="UP000007875"/>
    </source>
</evidence>
<feature type="region of interest" description="Disordered" evidence="1">
    <location>
        <begin position="116"/>
        <end position="162"/>
    </location>
</feature>
<reference evidence="2" key="2">
    <citation type="submission" date="2025-08" db="UniProtKB">
        <authorList>
            <consortium name="Ensembl"/>
        </authorList>
    </citation>
    <scope>IDENTIFICATION</scope>
</reference>
<dbReference type="HOGENOM" id="CLU_1634813_0_0_1"/>
<proteinExistence type="predicted"/>
<reference evidence="2" key="3">
    <citation type="submission" date="2025-09" db="UniProtKB">
        <authorList>
            <consortium name="Ensembl"/>
        </authorList>
    </citation>
    <scope>IDENTIFICATION</scope>
</reference>
<protein>
    <submittedName>
        <fullName evidence="2">Uncharacterized protein</fullName>
    </submittedName>
</protein>
<dbReference type="AlphaFoldDB" id="H2ZMM5"/>
<accession>H2ZMM5</accession>
<keyword evidence="3" id="KW-1185">Reference proteome</keyword>
<dbReference type="Ensembl" id="ENSCSAVT00000019047.1">
    <property type="protein sequence ID" value="ENSCSAVP00000018841.1"/>
    <property type="gene ID" value="ENSCSAVG00000011069.1"/>
</dbReference>
<organism evidence="2 3">
    <name type="scientific">Ciona savignyi</name>
    <name type="common">Pacific transparent sea squirt</name>
    <dbReference type="NCBI Taxonomy" id="51511"/>
    <lineage>
        <taxon>Eukaryota</taxon>
        <taxon>Metazoa</taxon>
        <taxon>Chordata</taxon>
        <taxon>Tunicata</taxon>
        <taxon>Ascidiacea</taxon>
        <taxon>Phlebobranchia</taxon>
        <taxon>Cionidae</taxon>
        <taxon>Ciona</taxon>
    </lineage>
</organism>